<dbReference type="PANTHER" id="PTHR43372:SF4">
    <property type="entry name" value="FATTY-ACID AMIDE HYDROLASE 2"/>
    <property type="match status" value="1"/>
</dbReference>
<dbReference type="KEGG" id="cap:CLDAP_08410"/>
<dbReference type="PANTHER" id="PTHR43372">
    <property type="entry name" value="FATTY-ACID AMIDE HYDROLASE"/>
    <property type="match status" value="1"/>
</dbReference>
<protein>
    <submittedName>
        <fullName evidence="2">Putative amidase</fullName>
    </submittedName>
</protein>
<dbReference type="SUPFAM" id="SSF75304">
    <property type="entry name" value="Amidase signature (AS) enzymes"/>
    <property type="match status" value="1"/>
</dbReference>
<dbReference type="HOGENOM" id="CLU_009600_0_4_0"/>
<dbReference type="EMBL" id="AP012337">
    <property type="protein sequence ID" value="BAL98880.1"/>
    <property type="molecule type" value="Genomic_DNA"/>
</dbReference>
<dbReference type="AlphaFoldDB" id="I0I0U3"/>
<feature type="domain" description="Amidase" evidence="1">
    <location>
        <begin position="334"/>
        <end position="409"/>
    </location>
</feature>
<accession>I0I0U3</accession>
<dbReference type="Pfam" id="PF01425">
    <property type="entry name" value="Amidase"/>
    <property type="match status" value="2"/>
</dbReference>
<name>I0I0U3_CALAS</name>
<evidence type="ECO:0000313" key="2">
    <source>
        <dbReference type="EMBL" id="BAL98880.1"/>
    </source>
</evidence>
<dbReference type="InterPro" id="IPR036928">
    <property type="entry name" value="AS_sf"/>
</dbReference>
<dbReference type="Gene3D" id="3.90.1300.10">
    <property type="entry name" value="Amidase signature (AS) domain"/>
    <property type="match status" value="1"/>
</dbReference>
<sequence>MDKLTSCTASELARRIRMREVSAEAVVEAFLERIAEVNPVINAVVQLAPDALDRARQADRDLAQGLLHGPLHGVPFTVKDVFDVAELPTTVGLEARRWERAREDAVAVLRWRQAGAILLGKTNCPPGGSGSDTENLLYGRTLNPHDLTRTPGGSSGGEAAIIAAQGSPLGLGSDSSGGLRVPAHFCGVATLKPTVGRVPNTGAYNHRGGLTDVRTQIGPLARSVMDLALSWSLLCGPDFIDAGVVPMPIGEPASVSLSDLHVAYFTSDPASPASAETVDVVGAAAQALARAGVHLEPARPQDFVRNGRGISDAYAEIASLRGQDVVELYDAWDSYRSFCLQFLRAYDAILCPVSPQPAPPFRAMDRKRFDYTVPFSLLGWPVVVVPAGRSKEGLPIGVQIAARPWREEVALALGSAVERELGKF</sequence>
<evidence type="ECO:0000259" key="1">
    <source>
        <dbReference type="Pfam" id="PF01425"/>
    </source>
</evidence>
<dbReference type="GO" id="GO:0012505">
    <property type="term" value="C:endomembrane system"/>
    <property type="evidence" value="ECO:0007669"/>
    <property type="project" value="TreeGrafter"/>
</dbReference>
<proteinExistence type="predicted"/>
<dbReference type="InterPro" id="IPR023631">
    <property type="entry name" value="Amidase_dom"/>
</dbReference>
<reference evidence="2 3" key="1">
    <citation type="submission" date="2012-02" db="EMBL/GenBank/DDBJ databases">
        <title>Complete genome sequence of Caldilinea aerophila DSM 14535 (= NBRC 102666).</title>
        <authorList>
            <person name="Oguchi A."/>
            <person name="Hosoyama A."/>
            <person name="Sekine M."/>
            <person name="Fukai R."/>
            <person name="Kato Y."/>
            <person name="Nakamura S."/>
            <person name="Hanada S."/>
            <person name="Yamazaki S."/>
            <person name="Fujita N."/>
        </authorList>
    </citation>
    <scope>NUCLEOTIDE SEQUENCE [LARGE SCALE GENOMIC DNA]</scope>
    <source>
        <strain evidence="3">DSM 14535 / JCM 11387 / NBRC 104270 / STL-6-O1</strain>
    </source>
</reference>
<dbReference type="Proteomes" id="UP000007880">
    <property type="component" value="Chromosome"/>
</dbReference>
<dbReference type="eggNOG" id="COG0154">
    <property type="taxonomic scope" value="Bacteria"/>
</dbReference>
<evidence type="ECO:0000313" key="3">
    <source>
        <dbReference type="Proteomes" id="UP000007880"/>
    </source>
</evidence>
<keyword evidence="3" id="KW-1185">Reference proteome</keyword>
<feature type="domain" description="Amidase" evidence="1">
    <location>
        <begin position="26"/>
        <end position="304"/>
    </location>
</feature>
<dbReference type="STRING" id="926550.CLDAP_08410"/>
<organism evidence="2 3">
    <name type="scientific">Caldilinea aerophila (strain DSM 14535 / JCM 11387 / NBRC 104270 / STL-6-O1)</name>
    <dbReference type="NCBI Taxonomy" id="926550"/>
    <lineage>
        <taxon>Bacteria</taxon>
        <taxon>Bacillati</taxon>
        <taxon>Chloroflexota</taxon>
        <taxon>Caldilineae</taxon>
        <taxon>Caldilineales</taxon>
        <taxon>Caldilineaceae</taxon>
        <taxon>Caldilinea</taxon>
    </lineage>
</organism>
<dbReference type="InterPro" id="IPR052739">
    <property type="entry name" value="FAAH2"/>
</dbReference>
<dbReference type="RefSeq" id="WP_014432121.1">
    <property type="nucleotide sequence ID" value="NC_017079.1"/>
</dbReference>
<gene>
    <name evidence="2" type="ordered locus">CLDAP_08410</name>
</gene>